<reference evidence="1 2" key="1">
    <citation type="submission" date="2017-08" db="EMBL/GenBank/DDBJ databases">
        <title>Mesorhizobium wenxinae sp. nov., a novel rhizobial species isolated from root nodules of chickpea (Cicer arietinum L.).</title>
        <authorList>
            <person name="Zhang J."/>
        </authorList>
    </citation>
    <scope>NUCLEOTIDE SEQUENCE [LARGE SCALE GENOMIC DNA]</scope>
    <source>
        <strain evidence="1 2">SDW018</strain>
    </source>
</reference>
<name>A0A271LIM5_9HYPH</name>
<accession>A0A271LIM5</accession>
<comment type="caution">
    <text evidence="1">The sequence shown here is derived from an EMBL/GenBank/DDBJ whole genome shotgun (WGS) entry which is preliminary data.</text>
</comment>
<organism evidence="1 2">
    <name type="scientific">Mesorhizobium temperatum</name>
    <dbReference type="NCBI Taxonomy" id="241416"/>
    <lineage>
        <taxon>Bacteria</taxon>
        <taxon>Pseudomonadati</taxon>
        <taxon>Pseudomonadota</taxon>
        <taxon>Alphaproteobacteria</taxon>
        <taxon>Hyphomicrobiales</taxon>
        <taxon>Phyllobacteriaceae</taxon>
        <taxon>Mesorhizobium</taxon>
    </lineage>
</organism>
<dbReference type="AlphaFoldDB" id="A0A271LIM5"/>
<evidence type="ECO:0000313" key="1">
    <source>
        <dbReference type="EMBL" id="PAQ07215.1"/>
    </source>
</evidence>
<evidence type="ECO:0000313" key="2">
    <source>
        <dbReference type="Proteomes" id="UP000216442"/>
    </source>
</evidence>
<dbReference type="EMBL" id="NPKJ01000060">
    <property type="protein sequence ID" value="PAQ07215.1"/>
    <property type="molecule type" value="Genomic_DNA"/>
</dbReference>
<dbReference type="OrthoDB" id="8099225at2"/>
<proteinExistence type="predicted"/>
<dbReference type="Proteomes" id="UP000216442">
    <property type="component" value="Unassembled WGS sequence"/>
</dbReference>
<protein>
    <submittedName>
        <fullName evidence="1">Uncharacterized protein</fullName>
    </submittedName>
</protein>
<keyword evidence="2" id="KW-1185">Reference proteome</keyword>
<dbReference type="RefSeq" id="WP_095494649.1">
    <property type="nucleotide sequence ID" value="NZ_NPKJ01000060.1"/>
</dbReference>
<gene>
    <name evidence="1" type="ORF">CIT26_22760</name>
</gene>
<sequence>MNALVTAAVLTMAAQVPAWGPDGRLLSRDLLKIGFELVAEGDLLMGRTFERHAPMDEGILLHSFPQCQLDSFVAEVPSRPRPYCVSWVGDRYDEYIRLKRGKEEFVCVLGQSENCYRVSSSVQ</sequence>